<keyword evidence="5" id="KW-1133">Transmembrane helix</keyword>
<dbReference type="GeneTree" id="ENSGT00990000204208"/>
<dbReference type="GO" id="GO:0007166">
    <property type="term" value="P:cell surface receptor signaling pathway"/>
    <property type="evidence" value="ECO:0007669"/>
    <property type="project" value="TreeGrafter"/>
</dbReference>
<keyword evidence="2" id="KW-1003">Cell membrane</keyword>
<keyword evidence="6" id="KW-0472">Membrane</keyword>
<evidence type="ECO:0000256" key="10">
    <source>
        <dbReference type="ARBA" id="ARBA00023319"/>
    </source>
</evidence>
<keyword evidence="4" id="KW-0732">Signal</keyword>
<evidence type="ECO:0000313" key="13">
    <source>
        <dbReference type="Proteomes" id="UP000314983"/>
    </source>
</evidence>
<evidence type="ECO:0000256" key="5">
    <source>
        <dbReference type="ARBA" id="ARBA00022989"/>
    </source>
</evidence>
<dbReference type="Pfam" id="PF07686">
    <property type="entry name" value="V-set"/>
    <property type="match status" value="1"/>
</dbReference>
<keyword evidence="10" id="KW-0393">Immunoglobulin domain</keyword>
<dbReference type="GO" id="GO:0006955">
    <property type="term" value="P:immune response"/>
    <property type="evidence" value="ECO:0007669"/>
    <property type="project" value="TreeGrafter"/>
</dbReference>
<sequence>MSMSSQQLLAGNASLLLHHCGARDRGRYRCRVIRGQQKNDTFICFSGLAPIRSVSLEPTCLSGYEEVKCSTRGVYPAPHVWWYTEPASPVDQLQPTTRKTADKRSGLYSVEILNNVTFTSKSSFTWTELCWAQGKDLTIPCSVPPDMQDFTLTWSFTRVDESVVIDTYDRGRRPTSSEGVDRPRLDTHRVEAGDGSLRLLGPRAPEHVGTYTCTLSGLHRTHVAQTELSIVTPAGQSTAQPLFNKVYNSRADVNVET</sequence>
<dbReference type="GO" id="GO:0009897">
    <property type="term" value="C:external side of plasma membrane"/>
    <property type="evidence" value="ECO:0007669"/>
    <property type="project" value="TreeGrafter"/>
</dbReference>
<keyword evidence="8" id="KW-0675">Receptor</keyword>
<dbReference type="InterPro" id="IPR051713">
    <property type="entry name" value="T-cell_Activation_Regulation"/>
</dbReference>
<reference evidence="12 13" key="1">
    <citation type="submission" date="2020-05" db="EMBL/GenBank/DDBJ databases">
        <title>Electrophorus electricus (electric eel) genome, fEleEle1, primary haplotype.</title>
        <authorList>
            <person name="Myers G."/>
            <person name="Meyer A."/>
            <person name="Fedrigo O."/>
            <person name="Formenti G."/>
            <person name="Rhie A."/>
            <person name="Tracey A."/>
            <person name="Sims Y."/>
            <person name="Jarvis E.D."/>
        </authorList>
    </citation>
    <scope>NUCLEOTIDE SEQUENCE [LARGE SCALE GENOMIC DNA]</scope>
</reference>
<keyword evidence="3" id="KW-0812">Transmembrane</keyword>
<evidence type="ECO:0000256" key="3">
    <source>
        <dbReference type="ARBA" id="ARBA00022692"/>
    </source>
</evidence>
<accession>A0AAY5EGI1</accession>
<comment type="subcellular location">
    <subcellularLocation>
        <location evidence="1">Cell membrane</location>
        <topology evidence="1">Single-pass type I membrane protein</topology>
    </subcellularLocation>
</comment>
<dbReference type="InterPro" id="IPR036179">
    <property type="entry name" value="Ig-like_dom_sf"/>
</dbReference>
<evidence type="ECO:0000313" key="12">
    <source>
        <dbReference type="Ensembl" id="ENSEEEP00000056030.1"/>
    </source>
</evidence>
<evidence type="ECO:0000256" key="2">
    <source>
        <dbReference type="ARBA" id="ARBA00022475"/>
    </source>
</evidence>
<dbReference type="AlphaFoldDB" id="A0AAY5EGI1"/>
<reference evidence="12" key="3">
    <citation type="submission" date="2025-09" db="UniProtKB">
        <authorList>
            <consortium name="Ensembl"/>
        </authorList>
    </citation>
    <scope>IDENTIFICATION</scope>
</reference>
<dbReference type="InterPro" id="IPR013106">
    <property type="entry name" value="Ig_V-set"/>
</dbReference>
<dbReference type="PANTHER" id="PTHR25466:SF14">
    <property type="entry name" value="BUTYROPHILIN SUBFAMILY 2 MEMBER A2-LIKE-RELATED"/>
    <property type="match status" value="1"/>
</dbReference>
<keyword evidence="9" id="KW-0325">Glycoprotein</keyword>
<organism evidence="12 13">
    <name type="scientific">Electrophorus electricus</name>
    <name type="common">Electric eel</name>
    <name type="synonym">Gymnotus electricus</name>
    <dbReference type="NCBI Taxonomy" id="8005"/>
    <lineage>
        <taxon>Eukaryota</taxon>
        <taxon>Metazoa</taxon>
        <taxon>Chordata</taxon>
        <taxon>Craniata</taxon>
        <taxon>Vertebrata</taxon>
        <taxon>Euteleostomi</taxon>
        <taxon>Actinopterygii</taxon>
        <taxon>Neopterygii</taxon>
        <taxon>Teleostei</taxon>
        <taxon>Ostariophysi</taxon>
        <taxon>Gymnotiformes</taxon>
        <taxon>Gymnotoidei</taxon>
        <taxon>Gymnotidae</taxon>
        <taxon>Electrophorus</taxon>
    </lineage>
</organism>
<dbReference type="GO" id="GO:0031295">
    <property type="term" value="P:T cell costimulation"/>
    <property type="evidence" value="ECO:0007669"/>
    <property type="project" value="TreeGrafter"/>
</dbReference>
<evidence type="ECO:0000256" key="9">
    <source>
        <dbReference type="ARBA" id="ARBA00023180"/>
    </source>
</evidence>
<name>A0AAY5EGI1_ELEEL</name>
<evidence type="ECO:0000256" key="8">
    <source>
        <dbReference type="ARBA" id="ARBA00023170"/>
    </source>
</evidence>
<evidence type="ECO:0000256" key="1">
    <source>
        <dbReference type="ARBA" id="ARBA00004251"/>
    </source>
</evidence>
<dbReference type="Gene3D" id="2.60.40.10">
    <property type="entry name" value="Immunoglobulins"/>
    <property type="match status" value="2"/>
</dbReference>
<dbReference type="GO" id="GO:0042130">
    <property type="term" value="P:negative regulation of T cell proliferation"/>
    <property type="evidence" value="ECO:0007669"/>
    <property type="project" value="TreeGrafter"/>
</dbReference>
<evidence type="ECO:0000256" key="7">
    <source>
        <dbReference type="ARBA" id="ARBA00023157"/>
    </source>
</evidence>
<dbReference type="PANTHER" id="PTHR25466">
    <property type="entry name" value="T-LYMPHOCYTE ACTIVATION ANTIGEN"/>
    <property type="match status" value="1"/>
</dbReference>
<dbReference type="GO" id="GO:0071222">
    <property type="term" value="P:cellular response to lipopolysaccharide"/>
    <property type="evidence" value="ECO:0007669"/>
    <property type="project" value="TreeGrafter"/>
</dbReference>
<dbReference type="GO" id="GO:0042102">
    <property type="term" value="P:positive regulation of T cell proliferation"/>
    <property type="evidence" value="ECO:0007669"/>
    <property type="project" value="TreeGrafter"/>
</dbReference>
<evidence type="ECO:0000256" key="6">
    <source>
        <dbReference type="ARBA" id="ARBA00023136"/>
    </source>
</evidence>
<dbReference type="InterPro" id="IPR007110">
    <property type="entry name" value="Ig-like_dom"/>
</dbReference>
<reference evidence="12" key="2">
    <citation type="submission" date="2025-08" db="UniProtKB">
        <authorList>
            <consortium name="Ensembl"/>
        </authorList>
    </citation>
    <scope>IDENTIFICATION</scope>
</reference>
<dbReference type="SUPFAM" id="SSF48726">
    <property type="entry name" value="Immunoglobulin"/>
    <property type="match status" value="1"/>
</dbReference>
<dbReference type="PROSITE" id="PS50835">
    <property type="entry name" value="IG_LIKE"/>
    <property type="match status" value="1"/>
</dbReference>
<keyword evidence="7" id="KW-1015">Disulfide bond</keyword>
<dbReference type="InterPro" id="IPR013783">
    <property type="entry name" value="Ig-like_fold"/>
</dbReference>
<keyword evidence="13" id="KW-1185">Reference proteome</keyword>
<proteinExistence type="predicted"/>
<evidence type="ECO:0000259" key="11">
    <source>
        <dbReference type="PROSITE" id="PS50835"/>
    </source>
</evidence>
<dbReference type="Proteomes" id="UP000314983">
    <property type="component" value="Chromosome 5"/>
</dbReference>
<evidence type="ECO:0000256" key="4">
    <source>
        <dbReference type="ARBA" id="ARBA00022729"/>
    </source>
</evidence>
<protein>
    <recommendedName>
        <fullName evidence="11">Ig-like domain-containing protein</fullName>
    </recommendedName>
</protein>
<dbReference type="Ensembl" id="ENSEEET00000062171.1">
    <property type="protein sequence ID" value="ENSEEEP00000056030.1"/>
    <property type="gene ID" value="ENSEEEG00000028835.1"/>
</dbReference>
<feature type="domain" description="Ig-like" evidence="11">
    <location>
        <begin position="133"/>
        <end position="229"/>
    </location>
</feature>